<feature type="domain" description="Major facilitator superfamily (MFS) profile" evidence="8">
    <location>
        <begin position="1"/>
        <end position="482"/>
    </location>
</feature>
<keyword evidence="10" id="KW-1185">Reference proteome</keyword>
<evidence type="ECO:0000259" key="8">
    <source>
        <dbReference type="PROSITE" id="PS50850"/>
    </source>
</evidence>
<keyword evidence="2" id="KW-0813">Transport</keyword>
<protein>
    <recommendedName>
        <fullName evidence="8">Major facilitator superfamily (MFS) profile domain-containing protein</fullName>
    </recommendedName>
</protein>
<evidence type="ECO:0000256" key="2">
    <source>
        <dbReference type="ARBA" id="ARBA00022448"/>
    </source>
</evidence>
<feature type="transmembrane region" description="Helical" evidence="7">
    <location>
        <begin position="159"/>
        <end position="181"/>
    </location>
</feature>
<dbReference type="PANTHER" id="PTHR23506:SF23">
    <property type="entry name" value="GH10249P"/>
    <property type="match status" value="1"/>
</dbReference>
<organism evidence="9 10">
    <name type="scientific">Letharia columbiana</name>
    <dbReference type="NCBI Taxonomy" id="112416"/>
    <lineage>
        <taxon>Eukaryota</taxon>
        <taxon>Fungi</taxon>
        <taxon>Dikarya</taxon>
        <taxon>Ascomycota</taxon>
        <taxon>Pezizomycotina</taxon>
        <taxon>Lecanoromycetes</taxon>
        <taxon>OSLEUM clade</taxon>
        <taxon>Lecanoromycetidae</taxon>
        <taxon>Lecanorales</taxon>
        <taxon>Lecanorineae</taxon>
        <taxon>Parmeliaceae</taxon>
        <taxon>Letharia</taxon>
    </lineage>
</organism>
<evidence type="ECO:0000256" key="7">
    <source>
        <dbReference type="SAM" id="Phobius"/>
    </source>
</evidence>
<dbReference type="PANTHER" id="PTHR23506">
    <property type="entry name" value="GH10249P"/>
    <property type="match status" value="1"/>
</dbReference>
<evidence type="ECO:0000256" key="5">
    <source>
        <dbReference type="ARBA" id="ARBA00023136"/>
    </source>
</evidence>
<evidence type="ECO:0000256" key="1">
    <source>
        <dbReference type="ARBA" id="ARBA00004141"/>
    </source>
</evidence>
<gene>
    <name evidence="9" type="ORF">HO173_007855</name>
</gene>
<dbReference type="Proteomes" id="UP000578531">
    <property type="component" value="Unassembled WGS sequence"/>
</dbReference>
<dbReference type="AlphaFoldDB" id="A0A8H6L3B3"/>
<comment type="subcellular location">
    <subcellularLocation>
        <location evidence="1">Membrane</location>
        <topology evidence="1">Multi-pass membrane protein</topology>
    </subcellularLocation>
</comment>
<dbReference type="InterPro" id="IPR036259">
    <property type="entry name" value="MFS_trans_sf"/>
</dbReference>
<dbReference type="InterPro" id="IPR050930">
    <property type="entry name" value="MFS_Vesicular_Transporter"/>
</dbReference>
<feature type="region of interest" description="Disordered" evidence="6">
    <location>
        <begin position="228"/>
        <end position="266"/>
    </location>
</feature>
<feature type="transmembrane region" description="Helical" evidence="7">
    <location>
        <begin position="353"/>
        <end position="373"/>
    </location>
</feature>
<dbReference type="Gene3D" id="1.20.1250.20">
    <property type="entry name" value="MFS general substrate transporter like domains"/>
    <property type="match status" value="2"/>
</dbReference>
<feature type="transmembrane region" description="Helical" evidence="7">
    <location>
        <begin position="130"/>
        <end position="147"/>
    </location>
</feature>
<feature type="transmembrane region" description="Helical" evidence="7">
    <location>
        <begin position="458"/>
        <end position="483"/>
    </location>
</feature>
<evidence type="ECO:0000313" key="9">
    <source>
        <dbReference type="EMBL" id="KAF6234025.1"/>
    </source>
</evidence>
<dbReference type="EMBL" id="JACCJC010000033">
    <property type="protein sequence ID" value="KAF6234025.1"/>
    <property type="molecule type" value="Genomic_DNA"/>
</dbReference>
<keyword evidence="3 7" id="KW-0812">Transmembrane</keyword>
<comment type="caution">
    <text evidence="9">The sequence shown here is derived from an EMBL/GenBank/DDBJ whole genome shotgun (WGS) entry which is preliminary data.</text>
</comment>
<evidence type="ECO:0000256" key="3">
    <source>
        <dbReference type="ARBA" id="ARBA00022692"/>
    </source>
</evidence>
<name>A0A8H6L3B3_9LECA</name>
<sequence length="496" mass="52315">MSARYVVLSMLDFTSHPFGGIGKLEPPQEKNSNGTPTEPHLFFYGMLVPVTPTALIQRAGVPPKDLQKWNSILQAIYGGATLAISPAAGLFMDRMGSRRTPFLLCLVCLTGATALLAVGTNIGLWVAGRLLQGVSAGVLWVVCLALLTDTVGPAGIGQAVGVIGIPMSIGPIVGPLLGGVIYAHGGYYAVFGLMFAMLGVDAVLRLVMIEKRVAQKWLEAEAVQSDIPDVRPESDSPVSLTPCPESSDTSYTMTGNDDERTNGAPPSSQILHYQLPPILRLLLSFRMLVGLAGGLLQSCLNVALDSTLPLVVNALFGWQQTGQGLIFITILLPSLLQPVFGAITDRYQQGRRLLAAGGCLLATPAYVLLRLVTEDTLSQKTLLCVLLVIIGLAMAIAMPAIIAEIGATVADAEKNDPQAVKGSVIATGWSLVNAAYAAGCLIGPLFAGLIRNAAGWQTTTWCLGLLSAVTGVFLLLCLGGWVGKLRPKAFVHRVPR</sequence>
<keyword evidence="5 7" id="KW-0472">Membrane</keyword>
<accession>A0A8H6L3B3</accession>
<dbReference type="Pfam" id="PF07690">
    <property type="entry name" value="MFS_1"/>
    <property type="match status" value="1"/>
</dbReference>
<dbReference type="GeneID" id="59289511"/>
<evidence type="ECO:0000313" key="10">
    <source>
        <dbReference type="Proteomes" id="UP000578531"/>
    </source>
</evidence>
<dbReference type="GO" id="GO:0016020">
    <property type="term" value="C:membrane"/>
    <property type="evidence" value="ECO:0007669"/>
    <property type="project" value="UniProtKB-SubCell"/>
</dbReference>
<dbReference type="CDD" id="cd17325">
    <property type="entry name" value="MFS_MdtG_SLC18_like"/>
    <property type="match status" value="1"/>
</dbReference>
<dbReference type="RefSeq" id="XP_037163432.1">
    <property type="nucleotide sequence ID" value="XM_037309755.1"/>
</dbReference>
<feature type="transmembrane region" description="Helical" evidence="7">
    <location>
        <begin position="41"/>
        <end position="60"/>
    </location>
</feature>
<feature type="transmembrane region" description="Helical" evidence="7">
    <location>
        <begin position="385"/>
        <end position="410"/>
    </location>
</feature>
<dbReference type="InterPro" id="IPR011701">
    <property type="entry name" value="MFS"/>
</dbReference>
<keyword evidence="4 7" id="KW-1133">Transmembrane helix</keyword>
<dbReference type="InterPro" id="IPR020846">
    <property type="entry name" value="MFS_dom"/>
</dbReference>
<evidence type="ECO:0000256" key="6">
    <source>
        <dbReference type="SAM" id="MobiDB-lite"/>
    </source>
</evidence>
<evidence type="ECO:0000256" key="4">
    <source>
        <dbReference type="ARBA" id="ARBA00022989"/>
    </source>
</evidence>
<dbReference type="SUPFAM" id="SSF103473">
    <property type="entry name" value="MFS general substrate transporter"/>
    <property type="match status" value="1"/>
</dbReference>
<feature type="transmembrane region" description="Helical" evidence="7">
    <location>
        <begin position="324"/>
        <end position="341"/>
    </location>
</feature>
<feature type="transmembrane region" description="Helical" evidence="7">
    <location>
        <begin position="103"/>
        <end position="124"/>
    </location>
</feature>
<dbReference type="PROSITE" id="PS50850">
    <property type="entry name" value="MFS"/>
    <property type="match status" value="1"/>
</dbReference>
<feature type="compositionally biased region" description="Polar residues" evidence="6">
    <location>
        <begin position="236"/>
        <end position="255"/>
    </location>
</feature>
<feature type="transmembrane region" description="Helical" evidence="7">
    <location>
        <begin position="422"/>
        <end position="446"/>
    </location>
</feature>
<reference evidence="9 10" key="1">
    <citation type="journal article" date="2020" name="Genomics">
        <title>Complete, high-quality genomes from long-read metagenomic sequencing of two wolf lichen thalli reveals enigmatic genome architecture.</title>
        <authorList>
            <person name="McKenzie S.K."/>
            <person name="Walston R.F."/>
            <person name="Allen J.L."/>
        </authorList>
    </citation>
    <scope>NUCLEOTIDE SEQUENCE [LARGE SCALE GENOMIC DNA]</scope>
    <source>
        <strain evidence="9">WasteWater2</strain>
    </source>
</reference>
<proteinExistence type="predicted"/>
<dbReference type="GO" id="GO:0022857">
    <property type="term" value="F:transmembrane transporter activity"/>
    <property type="evidence" value="ECO:0007669"/>
    <property type="project" value="InterPro"/>
</dbReference>
<dbReference type="OrthoDB" id="5086884at2759"/>
<feature type="transmembrane region" description="Helical" evidence="7">
    <location>
        <begin position="72"/>
        <end position="91"/>
    </location>
</feature>
<feature type="transmembrane region" description="Helical" evidence="7">
    <location>
        <begin position="187"/>
        <end position="207"/>
    </location>
</feature>